<sequence length="521" mass="56339">MSHLKRTNTRRARGREHAGPNGDATQRDNLLTSRRLPESSFSANRDPKSVWRSSLAKLLDLLRTFERTAEPTLVCCCVRATTMADQKDGKGSDQLDVDITTNDKVILAEGAKMDRPPPPDYARSNPGTASTYQRVEKGTKTALMYFEGWLNLNDAKEAKDDDYFGGEGGSEKDKKGKKVVRLVSLQTGAGPNGKNWSYGPNGEVIYHRTGFVGLFDKKPDPAKSHMSNVKSAYASQVVYLNKAPTPVSSGPSVGTHHDLMKGPSSGYIDVLPQADGSRRSHTGNTGSAVSTYHDLSKGNKSAYMHAQSQVGAPRPVSPAGPSVGNQNDLMKGTRSSYMDVQQSPTRSGAAKGSQRDHTGLHKLPQYVKNWSYGANGRIIYHKTGFVGYFDKKPPSQRTGNSVMSTVVGGQSQMIDPNGKSTYGSNQKQGKNWYYGANGKVVYHAPNTGVPRHFASSGDRPTTVSSQGSLVGTQQDLARGVKSGYMDVQYTNARNGLPGDAQQGKPKTLGKVQSSTYLSVHK</sequence>
<feature type="compositionally biased region" description="Polar residues" evidence="1">
    <location>
        <begin position="23"/>
        <end position="32"/>
    </location>
</feature>
<dbReference type="OrthoDB" id="10672268at2759"/>
<dbReference type="Proteomes" id="UP000298663">
    <property type="component" value="Unassembled WGS sequence"/>
</dbReference>
<feature type="region of interest" description="Disordered" evidence="1">
    <location>
        <begin position="453"/>
        <end position="473"/>
    </location>
</feature>
<keyword evidence="3" id="KW-1185">Reference proteome</keyword>
<comment type="caution">
    <text evidence="2">The sequence shown here is derived from an EMBL/GenBank/DDBJ whole genome shotgun (WGS) entry which is preliminary data.</text>
</comment>
<evidence type="ECO:0000313" key="3">
    <source>
        <dbReference type="Proteomes" id="UP000298663"/>
    </source>
</evidence>
<evidence type="ECO:0000256" key="1">
    <source>
        <dbReference type="SAM" id="MobiDB-lite"/>
    </source>
</evidence>
<dbReference type="EMBL" id="AZBU02000004">
    <property type="protein sequence ID" value="TKR80300.1"/>
    <property type="molecule type" value="Genomic_DNA"/>
</dbReference>
<feature type="region of interest" description="Disordered" evidence="1">
    <location>
        <begin position="336"/>
        <end position="360"/>
    </location>
</feature>
<proteinExistence type="predicted"/>
<dbReference type="AlphaFoldDB" id="A0A4U5NCM0"/>
<feature type="region of interest" description="Disordered" evidence="1">
    <location>
        <begin position="111"/>
        <end position="132"/>
    </location>
</feature>
<reference evidence="2 3" key="2">
    <citation type="journal article" date="2019" name="G3 (Bethesda)">
        <title>Hybrid Assembly of the Genome of the Entomopathogenic Nematode Steinernema carpocapsae Identifies the X-Chromosome.</title>
        <authorList>
            <person name="Serra L."/>
            <person name="Macchietto M."/>
            <person name="Macias-Munoz A."/>
            <person name="McGill C.J."/>
            <person name="Rodriguez I.M."/>
            <person name="Rodriguez B."/>
            <person name="Murad R."/>
            <person name="Mortazavi A."/>
        </authorList>
    </citation>
    <scope>NUCLEOTIDE SEQUENCE [LARGE SCALE GENOMIC DNA]</scope>
    <source>
        <strain evidence="2 3">ALL</strain>
    </source>
</reference>
<name>A0A4U5NCM0_STECR</name>
<feature type="compositionally biased region" description="Polar residues" evidence="1">
    <location>
        <begin position="510"/>
        <end position="521"/>
    </location>
</feature>
<organism evidence="2 3">
    <name type="scientific">Steinernema carpocapsae</name>
    <name type="common">Entomopathogenic nematode</name>
    <dbReference type="NCBI Taxonomy" id="34508"/>
    <lineage>
        <taxon>Eukaryota</taxon>
        <taxon>Metazoa</taxon>
        <taxon>Ecdysozoa</taxon>
        <taxon>Nematoda</taxon>
        <taxon>Chromadorea</taxon>
        <taxon>Rhabditida</taxon>
        <taxon>Tylenchina</taxon>
        <taxon>Panagrolaimomorpha</taxon>
        <taxon>Strongyloidoidea</taxon>
        <taxon>Steinernematidae</taxon>
        <taxon>Steinernema</taxon>
    </lineage>
</organism>
<feature type="compositionally biased region" description="Basic residues" evidence="1">
    <location>
        <begin position="1"/>
        <end position="14"/>
    </location>
</feature>
<reference evidence="2 3" key="1">
    <citation type="journal article" date="2015" name="Genome Biol.">
        <title>Comparative genomics of Steinernema reveals deeply conserved gene regulatory networks.</title>
        <authorList>
            <person name="Dillman A.R."/>
            <person name="Macchietto M."/>
            <person name="Porter C.F."/>
            <person name="Rogers A."/>
            <person name="Williams B."/>
            <person name="Antoshechkin I."/>
            <person name="Lee M.M."/>
            <person name="Goodwin Z."/>
            <person name="Lu X."/>
            <person name="Lewis E.E."/>
            <person name="Goodrich-Blair H."/>
            <person name="Stock S.P."/>
            <person name="Adams B.J."/>
            <person name="Sternberg P.W."/>
            <person name="Mortazavi A."/>
        </authorList>
    </citation>
    <scope>NUCLEOTIDE SEQUENCE [LARGE SCALE GENOMIC DNA]</scope>
    <source>
        <strain evidence="2 3">ALL</strain>
    </source>
</reference>
<feature type="region of interest" description="Disordered" evidence="1">
    <location>
        <begin position="1"/>
        <end position="47"/>
    </location>
</feature>
<gene>
    <name evidence="2" type="ORF">L596_014391</name>
</gene>
<protein>
    <submittedName>
        <fullName evidence="2">Uncharacterized protein</fullName>
    </submittedName>
</protein>
<feature type="region of interest" description="Disordered" evidence="1">
    <location>
        <begin position="491"/>
        <end position="521"/>
    </location>
</feature>
<evidence type="ECO:0000313" key="2">
    <source>
        <dbReference type="EMBL" id="TKR80300.1"/>
    </source>
</evidence>
<accession>A0A4U5NCM0</accession>
<feature type="compositionally biased region" description="Polar residues" evidence="1">
    <location>
        <begin position="336"/>
        <end position="346"/>
    </location>
</feature>
<feature type="compositionally biased region" description="Polar residues" evidence="1">
    <location>
        <begin position="458"/>
        <end position="473"/>
    </location>
</feature>